<dbReference type="Pfam" id="PF13692">
    <property type="entry name" value="Glyco_trans_1_4"/>
    <property type="match status" value="1"/>
</dbReference>
<dbReference type="GO" id="GO:0016740">
    <property type="term" value="F:transferase activity"/>
    <property type="evidence" value="ECO:0007669"/>
    <property type="project" value="UniProtKB-KW"/>
</dbReference>
<accession>A0A193SEX1</accession>
<dbReference type="Gene3D" id="3.40.50.2000">
    <property type="entry name" value="Glycogen Phosphorylase B"/>
    <property type="match status" value="1"/>
</dbReference>
<gene>
    <name evidence="1" type="primary">wcpW</name>
</gene>
<evidence type="ECO:0000313" key="1">
    <source>
        <dbReference type="EMBL" id="CZQ24429.1"/>
    </source>
</evidence>
<dbReference type="EMBL" id="LT174554">
    <property type="protein sequence ID" value="CZQ24429.1"/>
    <property type="molecule type" value="Genomic_DNA"/>
</dbReference>
<name>A0A193SEX1_KLEPN</name>
<sequence length="416" mass="48362">MENIFYLVSRLPIGYSGREYILKQNIKIMQDNGYNVTLAYFDDGQIKEDLIKQDPLLSKVKLYPLKKVGALSFFYNLLFKRKLAIQECLFYSKKQSDRIQNKLLTDGFNILLVDMVRMAHLVEEIKFPVKLLEYDDLLSTRYKRMRDVQSDSFNLLGTYASKYPVFFSKIAVYLKDFLLMYEEKKIYKRENSLANKFNRFSFTSKLEANDFKKRINYSGKVYDNPPCLSTTEDHNYKHEKIDDFIFVGNLKSNHNLSCLKNLVRIFSNDEIKNVNINVYGDYDQRAEIICNGVNNITLCGRVVDLHEKLYQAKCLVAPFSFGTGIKIKIIEAMQCKTLVMTNSIGAEGIPMTAGKDYLLCENDDDFIRNILMINNVNYNDKKMNDITLSAYEIISKNYSDIVVSNNFIEFLRGPNE</sequence>
<dbReference type="SUPFAM" id="SSF53756">
    <property type="entry name" value="UDP-Glycosyltransferase/glycogen phosphorylase"/>
    <property type="match status" value="1"/>
</dbReference>
<proteinExistence type="predicted"/>
<dbReference type="AlphaFoldDB" id="A0A193SEX1"/>
<dbReference type="PATRIC" id="fig|573.1736.peg.2842"/>
<reference evidence="1" key="2">
    <citation type="submission" date="2016-06" db="EMBL/GenBank/DDBJ databases">
        <title>Towards a vaccine: An investigation of Klebsiella pneumoniae surface antigens.</title>
        <authorList>
            <person name="Follador R."/>
            <person name="Heinz E."/>
            <person name="Wyres K.L."/>
            <person name="Ellington M.J."/>
            <person name="Kowarik M."/>
            <person name="Holt K.E."/>
            <person name="Thomson N.R."/>
        </authorList>
    </citation>
    <scope>NUCLEOTIDE SEQUENCE</scope>
    <source>
        <strain evidence="1">K231An</strain>
    </source>
</reference>
<reference evidence="1" key="1">
    <citation type="submission" date="2016-02" db="EMBL/GenBank/DDBJ databases">
        <authorList>
            <person name="Wen L."/>
            <person name="He K."/>
            <person name="Yang H."/>
        </authorList>
    </citation>
    <scope>NUCLEOTIDE SEQUENCE</scope>
    <source>
        <strain evidence="1">K231An</strain>
    </source>
</reference>
<keyword evidence="1" id="KW-0808">Transferase</keyword>
<protein>
    <submittedName>
        <fullName evidence="1">Group 1 glycosyl transferase</fullName>
    </submittedName>
</protein>
<organism evidence="1">
    <name type="scientific">Klebsiella pneumoniae</name>
    <dbReference type="NCBI Taxonomy" id="573"/>
    <lineage>
        <taxon>Bacteria</taxon>
        <taxon>Pseudomonadati</taxon>
        <taxon>Pseudomonadota</taxon>
        <taxon>Gammaproteobacteria</taxon>
        <taxon>Enterobacterales</taxon>
        <taxon>Enterobacteriaceae</taxon>
        <taxon>Klebsiella/Raoultella group</taxon>
        <taxon>Klebsiella</taxon>
        <taxon>Klebsiella pneumoniae complex</taxon>
    </lineage>
</organism>